<organism evidence="2 3">
    <name type="scientific">Thalictrum thalictroides</name>
    <name type="common">Rue-anemone</name>
    <name type="synonym">Anemone thalictroides</name>
    <dbReference type="NCBI Taxonomy" id="46969"/>
    <lineage>
        <taxon>Eukaryota</taxon>
        <taxon>Viridiplantae</taxon>
        <taxon>Streptophyta</taxon>
        <taxon>Embryophyta</taxon>
        <taxon>Tracheophyta</taxon>
        <taxon>Spermatophyta</taxon>
        <taxon>Magnoliopsida</taxon>
        <taxon>Ranunculales</taxon>
        <taxon>Ranunculaceae</taxon>
        <taxon>Thalictroideae</taxon>
        <taxon>Thalictrum</taxon>
    </lineage>
</organism>
<protein>
    <recommendedName>
        <fullName evidence="1">Reverse transcriptase zinc-binding domain-containing protein</fullName>
    </recommendedName>
</protein>
<gene>
    <name evidence="2" type="ORF">FRX31_004091</name>
</gene>
<feature type="domain" description="Reverse transcriptase zinc-binding" evidence="1">
    <location>
        <begin position="127"/>
        <end position="173"/>
    </location>
</feature>
<sequence length="175" mass="20011">MRRKYFTRDGELIDYYVKSSIWSTIKWAYSEVKSRSQWFIGNDCHVDIWRANWLAPLSVKDALALDSQALVGCRATVNSIIHNNSWNVPVQVHSLFTRANLFIFDIPAPDSSEEDKLMWILDPKGTFSVKSAFQEIRKKGSNVAWHKLIWKSGVQASTAAIAWKLCQNCADIDTN</sequence>
<name>A0A7J6XD78_THATH</name>
<evidence type="ECO:0000313" key="3">
    <source>
        <dbReference type="Proteomes" id="UP000554482"/>
    </source>
</evidence>
<accession>A0A7J6XD78</accession>
<comment type="caution">
    <text evidence="2">The sequence shown here is derived from an EMBL/GenBank/DDBJ whole genome shotgun (WGS) entry which is preliminary data.</text>
</comment>
<dbReference type="OrthoDB" id="1434423at2759"/>
<evidence type="ECO:0000313" key="2">
    <source>
        <dbReference type="EMBL" id="KAF5206322.1"/>
    </source>
</evidence>
<dbReference type="Proteomes" id="UP000554482">
    <property type="component" value="Unassembled WGS sequence"/>
</dbReference>
<dbReference type="InterPro" id="IPR026960">
    <property type="entry name" value="RVT-Znf"/>
</dbReference>
<dbReference type="Pfam" id="PF13966">
    <property type="entry name" value="zf-RVT"/>
    <property type="match status" value="1"/>
</dbReference>
<reference evidence="2 3" key="1">
    <citation type="submission" date="2020-06" db="EMBL/GenBank/DDBJ databases">
        <title>Transcriptomic and genomic resources for Thalictrum thalictroides and T. hernandezii: Facilitating candidate gene discovery in an emerging model plant lineage.</title>
        <authorList>
            <person name="Arias T."/>
            <person name="Riano-Pachon D.M."/>
            <person name="Di Stilio V.S."/>
        </authorList>
    </citation>
    <scope>NUCLEOTIDE SEQUENCE [LARGE SCALE GENOMIC DNA]</scope>
    <source>
        <strain evidence="3">cv. WT478/WT964</strain>
        <tissue evidence="2">Leaves</tissue>
    </source>
</reference>
<keyword evidence="3" id="KW-1185">Reference proteome</keyword>
<proteinExistence type="predicted"/>
<dbReference type="AlphaFoldDB" id="A0A7J6XD78"/>
<dbReference type="EMBL" id="JABWDY010002884">
    <property type="protein sequence ID" value="KAF5206322.1"/>
    <property type="molecule type" value="Genomic_DNA"/>
</dbReference>
<evidence type="ECO:0000259" key="1">
    <source>
        <dbReference type="Pfam" id="PF13966"/>
    </source>
</evidence>